<sequence length="67" mass="7816">MPGSEANFAGTTKKKIMAHIIHGHIKSTLRNRCQLKQKEKKIELNRFRLTYIKTTAYNDNDLLMKLN</sequence>
<name>A0ABQ8JJU4_DERPT</name>
<dbReference type="Proteomes" id="UP000887458">
    <property type="component" value="Unassembled WGS sequence"/>
</dbReference>
<reference evidence="1 2" key="2">
    <citation type="journal article" date="2022" name="Mol. Biol. Evol.">
        <title>Comparative Genomics Reveals Insights into the Divergent Evolution of Astigmatic Mites and Household Pest Adaptations.</title>
        <authorList>
            <person name="Xiong Q."/>
            <person name="Wan A.T."/>
            <person name="Liu X."/>
            <person name="Fung C.S."/>
            <person name="Xiao X."/>
            <person name="Malainual N."/>
            <person name="Hou J."/>
            <person name="Wang L."/>
            <person name="Wang M."/>
            <person name="Yang K.Y."/>
            <person name="Cui Y."/>
            <person name="Leung E.L."/>
            <person name="Nong W."/>
            <person name="Shin S.K."/>
            <person name="Au S.W."/>
            <person name="Jeong K.Y."/>
            <person name="Chew F.T."/>
            <person name="Hui J.H."/>
            <person name="Leung T.F."/>
            <person name="Tungtrongchitr A."/>
            <person name="Zhong N."/>
            <person name="Liu Z."/>
            <person name="Tsui S.K."/>
        </authorList>
    </citation>
    <scope>NUCLEOTIDE SEQUENCE [LARGE SCALE GENOMIC DNA]</scope>
    <source>
        <strain evidence="1">Derp</strain>
    </source>
</reference>
<evidence type="ECO:0000313" key="2">
    <source>
        <dbReference type="Proteomes" id="UP000887458"/>
    </source>
</evidence>
<comment type="caution">
    <text evidence="1">The sequence shown here is derived from an EMBL/GenBank/DDBJ whole genome shotgun (WGS) entry which is preliminary data.</text>
</comment>
<dbReference type="EMBL" id="NJHN03000035">
    <property type="protein sequence ID" value="KAH9422872.1"/>
    <property type="molecule type" value="Genomic_DNA"/>
</dbReference>
<protein>
    <submittedName>
        <fullName evidence="1">Uncharacterized protein</fullName>
    </submittedName>
</protein>
<organism evidence="1 2">
    <name type="scientific">Dermatophagoides pteronyssinus</name>
    <name type="common">European house dust mite</name>
    <dbReference type="NCBI Taxonomy" id="6956"/>
    <lineage>
        <taxon>Eukaryota</taxon>
        <taxon>Metazoa</taxon>
        <taxon>Ecdysozoa</taxon>
        <taxon>Arthropoda</taxon>
        <taxon>Chelicerata</taxon>
        <taxon>Arachnida</taxon>
        <taxon>Acari</taxon>
        <taxon>Acariformes</taxon>
        <taxon>Sarcoptiformes</taxon>
        <taxon>Astigmata</taxon>
        <taxon>Psoroptidia</taxon>
        <taxon>Analgoidea</taxon>
        <taxon>Pyroglyphidae</taxon>
        <taxon>Dermatophagoidinae</taxon>
        <taxon>Dermatophagoides</taxon>
    </lineage>
</organism>
<accession>A0ABQ8JJU4</accession>
<gene>
    <name evidence="1" type="ORF">DERP_008135</name>
</gene>
<proteinExistence type="predicted"/>
<evidence type="ECO:0000313" key="1">
    <source>
        <dbReference type="EMBL" id="KAH9422872.1"/>
    </source>
</evidence>
<keyword evidence="2" id="KW-1185">Reference proteome</keyword>
<reference evidence="1 2" key="1">
    <citation type="journal article" date="2018" name="J. Allergy Clin. Immunol.">
        <title>High-quality assembly of Dermatophagoides pteronyssinus genome and transcriptome reveals a wide range of novel allergens.</title>
        <authorList>
            <person name="Liu X.Y."/>
            <person name="Yang K.Y."/>
            <person name="Wang M.Q."/>
            <person name="Kwok J.S."/>
            <person name="Zeng X."/>
            <person name="Yang Z."/>
            <person name="Xiao X.J."/>
            <person name="Lau C.P."/>
            <person name="Li Y."/>
            <person name="Huang Z.M."/>
            <person name="Ba J.G."/>
            <person name="Yim A.K."/>
            <person name="Ouyang C.Y."/>
            <person name="Ngai S.M."/>
            <person name="Chan T.F."/>
            <person name="Leung E.L."/>
            <person name="Liu L."/>
            <person name="Liu Z.G."/>
            <person name="Tsui S.K."/>
        </authorList>
    </citation>
    <scope>NUCLEOTIDE SEQUENCE [LARGE SCALE GENOMIC DNA]</scope>
    <source>
        <strain evidence="1">Derp</strain>
    </source>
</reference>